<feature type="transmembrane region" description="Helical" evidence="1">
    <location>
        <begin position="25"/>
        <end position="46"/>
    </location>
</feature>
<sequence length="51" mass="5492">MQGFLIWGAFTVAVATFCVWRPQAARIFIGVFFAAMGLGIHGALIATNPHN</sequence>
<gene>
    <name evidence="2" type="ORF">EV138_1417</name>
</gene>
<reference evidence="2 3" key="1">
    <citation type="submission" date="2019-03" db="EMBL/GenBank/DDBJ databases">
        <title>Genomic Encyclopedia of Type Strains, Phase III (KMG-III): the genomes of soil and plant-associated and newly described type strains.</title>
        <authorList>
            <person name="Whitman W."/>
        </authorList>
    </citation>
    <scope>NUCLEOTIDE SEQUENCE [LARGE SCALE GENOMIC DNA]</scope>
    <source>
        <strain evidence="2 3">VKM Ac-2575</strain>
    </source>
</reference>
<protein>
    <submittedName>
        <fullName evidence="2">Uncharacterized protein</fullName>
    </submittedName>
</protein>
<evidence type="ECO:0000313" key="2">
    <source>
        <dbReference type="EMBL" id="TDU87881.1"/>
    </source>
</evidence>
<accession>A0A4R7T7N1</accession>
<evidence type="ECO:0000313" key="3">
    <source>
        <dbReference type="Proteomes" id="UP000295151"/>
    </source>
</evidence>
<keyword evidence="1" id="KW-0812">Transmembrane</keyword>
<proteinExistence type="predicted"/>
<dbReference type="Proteomes" id="UP000295151">
    <property type="component" value="Unassembled WGS sequence"/>
</dbReference>
<keyword evidence="1" id="KW-0472">Membrane</keyword>
<name>A0A4R7T7N1_9ACTN</name>
<keyword evidence="1" id="KW-1133">Transmembrane helix</keyword>
<dbReference type="EMBL" id="SOCE01000001">
    <property type="protein sequence ID" value="TDU87881.1"/>
    <property type="molecule type" value="Genomic_DNA"/>
</dbReference>
<organism evidence="2 3">
    <name type="scientific">Kribbella voronezhensis</name>
    <dbReference type="NCBI Taxonomy" id="2512212"/>
    <lineage>
        <taxon>Bacteria</taxon>
        <taxon>Bacillati</taxon>
        <taxon>Actinomycetota</taxon>
        <taxon>Actinomycetes</taxon>
        <taxon>Propionibacteriales</taxon>
        <taxon>Kribbellaceae</taxon>
        <taxon>Kribbella</taxon>
    </lineage>
</organism>
<comment type="caution">
    <text evidence="2">The sequence shown here is derived from an EMBL/GenBank/DDBJ whole genome shotgun (WGS) entry which is preliminary data.</text>
</comment>
<evidence type="ECO:0000256" key="1">
    <source>
        <dbReference type="SAM" id="Phobius"/>
    </source>
</evidence>
<dbReference type="AlphaFoldDB" id="A0A4R7T7N1"/>
<keyword evidence="3" id="KW-1185">Reference proteome</keyword>